<feature type="domain" description="NAD-dependent epimerase/dehydratase" evidence="1">
    <location>
        <begin position="4"/>
        <end position="202"/>
    </location>
</feature>
<proteinExistence type="predicted"/>
<dbReference type="EMBL" id="JAMSCK010000002">
    <property type="protein sequence ID" value="MCM8568608.1"/>
    <property type="molecule type" value="Genomic_DNA"/>
</dbReference>
<dbReference type="Gene3D" id="3.40.50.720">
    <property type="entry name" value="NAD(P)-binding Rossmann-like Domain"/>
    <property type="match status" value="1"/>
</dbReference>
<dbReference type="InterPro" id="IPR050177">
    <property type="entry name" value="Lipid_A_modif_metabolic_enz"/>
</dbReference>
<evidence type="ECO:0000313" key="2">
    <source>
        <dbReference type="EMBL" id="MCM8568608.1"/>
    </source>
</evidence>
<dbReference type="SUPFAM" id="SSF51735">
    <property type="entry name" value="NAD(P)-binding Rossmann-fold domains"/>
    <property type="match status" value="1"/>
</dbReference>
<sequence length="308" mass="35342">MQTILGAGGPIGTELAKALKEYTSEIRLVSRNPEKVNETDQVFVANLLDPVQLEGAVKGSEIVYVTIGFEYSKKVWREKWPKFIRTLIEICEKETCKLVFFDNVYMYDKYHLNPMTEDTPVNPPSKKGEVRAEIAEMIMMHTKAGRLKALIARCADYYGPYTEGTSILTEMVFKPLKKGKKANWLGSDKFKHSFTYTVDAAMSTARLGNTEKAYGQVWHLPTASDPMTGKEWIEAIAAKMKVQPRYQVAPKFLVRILGLFMPVMRESVEMVYQYDRDYVFESSKFEKEFDVHPTSYEDGIDEIIRLNY</sequence>
<evidence type="ECO:0000259" key="1">
    <source>
        <dbReference type="Pfam" id="PF01370"/>
    </source>
</evidence>
<accession>A0ABT0YYQ8</accession>
<dbReference type="PANTHER" id="PTHR43245">
    <property type="entry name" value="BIFUNCTIONAL POLYMYXIN RESISTANCE PROTEIN ARNA"/>
    <property type="match status" value="1"/>
</dbReference>
<organism evidence="2 3">
    <name type="scientific">Gramella jeungdoensis</name>
    <dbReference type="NCBI Taxonomy" id="708091"/>
    <lineage>
        <taxon>Bacteria</taxon>
        <taxon>Pseudomonadati</taxon>
        <taxon>Bacteroidota</taxon>
        <taxon>Flavobacteriia</taxon>
        <taxon>Flavobacteriales</taxon>
        <taxon>Flavobacteriaceae</taxon>
        <taxon>Christiangramia</taxon>
    </lineage>
</organism>
<gene>
    <name evidence="2" type="ORF">NE848_04410</name>
</gene>
<reference evidence="2" key="1">
    <citation type="submission" date="2022-06" db="EMBL/GenBank/DDBJ databases">
        <title>Gramella sediminis sp. nov., isolated from deep-sea sediment of the Indian Ocean.</title>
        <authorList>
            <person name="Yang L."/>
        </authorList>
    </citation>
    <scope>NUCLEOTIDE SEQUENCE</scope>
    <source>
        <strain evidence="2">HMD3159</strain>
    </source>
</reference>
<keyword evidence="3" id="KW-1185">Reference proteome</keyword>
<dbReference type="Proteomes" id="UP001155077">
    <property type="component" value="Unassembled WGS sequence"/>
</dbReference>
<protein>
    <submittedName>
        <fullName evidence="2">NAD-dependent epimerase/dehydratase family protein</fullName>
    </submittedName>
</protein>
<comment type="caution">
    <text evidence="2">The sequence shown here is derived from an EMBL/GenBank/DDBJ whole genome shotgun (WGS) entry which is preliminary data.</text>
</comment>
<name>A0ABT0YYQ8_9FLAO</name>
<dbReference type="RefSeq" id="WP_252111010.1">
    <property type="nucleotide sequence ID" value="NZ_JAMSCK010000002.1"/>
</dbReference>
<dbReference type="InterPro" id="IPR036291">
    <property type="entry name" value="NAD(P)-bd_dom_sf"/>
</dbReference>
<evidence type="ECO:0000313" key="3">
    <source>
        <dbReference type="Proteomes" id="UP001155077"/>
    </source>
</evidence>
<dbReference type="InterPro" id="IPR001509">
    <property type="entry name" value="Epimerase_deHydtase"/>
</dbReference>
<dbReference type="Pfam" id="PF01370">
    <property type="entry name" value="Epimerase"/>
    <property type="match status" value="1"/>
</dbReference>
<dbReference type="PANTHER" id="PTHR43245:SF13">
    <property type="entry name" value="UDP-D-APIOSE_UDP-D-XYLOSE SYNTHASE 2"/>
    <property type="match status" value="1"/>
</dbReference>